<evidence type="ECO:0000313" key="2">
    <source>
        <dbReference type="Proteomes" id="UP000175679"/>
    </source>
</evidence>
<reference evidence="1 2" key="1">
    <citation type="submission" date="2016-09" db="EMBL/GenBank/DDBJ databases">
        <title>Genomic evidence for plant-parasitic nematodes as the earliest Wolbachia hosts.</title>
        <authorList>
            <person name="Brown A.M."/>
            <person name="Wasala S.K."/>
            <person name="Howe D.K."/>
            <person name="Peetz A.B."/>
            <person name="Zasada I.A."/>
            <person name="Denver D.R."/>
        </authorList>
    </citation>
    <scope>NUCLEOTIDE SEQUENCE [LARGE SCALE GENOMIC DNA]</scope>
    <source>
        <strain evidence="2">wPpe</strain>
    </source>
</reference>
<gene>
    <name evidence="1" type="ORF">BIY23_02500</name>
</gene>
<protein>
    <recommendedName>
        <fullName evidence="3">DUF1284 domain-containing protein</fullName>
    </recommendedName>
</protein>
<keyword evidence="2" id="KW-1185">Reference proteome</keyword>
<dbReference type="InterPro" id="IPR009702">
    <property type="entry name" value="DUF1284"/>
</dbReference>
<organism evidence="1 2">
    <name type="scientific">Wolbachia pipientis</name>
    <dbReference type="NCBI Taxonomy" id="955"/>
    <lineage>
        <taxon>Bacteria</taxon>
        <taxon>Pseudomonadati</taxon>
        <taxon>Pseudomonadota</taxon>
        <taxon>Alphaproteobacteria</taxon>
        <taxon>Rickettsiales</taxon>
        <taxon>Anaplasmataceae</taxon>
        <taxon>Wolbachieae</taxon>
        <taxon>Wolbachia</taxon>
    </lineage>
</organism>
<dbReference type="OrthoDB" id="6195504at2"/>
<accession>A0A1E7QK21</accession>
<name>A0A1E7QK21_WOLPI</name>
<dbReference type="Pfam" id="PF06935">
    <property type="entry name" value="DUF1284"/>
    <property type="match status" value="1"/>
</dbReference>
<sequence>MLKFRPHHVMCTFAFQGYGYSQSFVENYQEIVSKLPECKIEVVKGLDQICSACPKIQHNRCVKQDTVLELDKKHMQILEIEIGQVLTWNEAVEKIRRKMSLSKFEYACQGCSCKPHGMCKNALLKLIEEKEVV</sequence>
<proteinExistence type="predicted"/>
<comment type="caution">
    <text evidence="1">The sequence shown here is derived from an EMBL/GenBank/DDBJ whole genome shotgun (WGS) entry which is preliminary data.</text>
</comment>
<evidence type="ECO:0008006" key="3">
    <source>
        <dbReference type="Google" id="ProtNLM"/>
    </source>
</evidence>
<evidence type="ECO:0000313" key="1">
    <source>
        <dbReference type="EMBL" id="OEY86706.1"/>
    </source>
</evidence>
<dbReference type="Proteomes" id="UP000175679">
    <property type="component" value="Unassembled WGS sequence"/>
</dbReference>
<dbReference type="EMBL" id="MJMG01000006">
    <property type="protein sequence ID" value="OEY86706.1"/>
    <property type="molecule type" value="Genomic_DNA"/>
</dbReference>
<dbReference type="AlphaFoldDB" id="A0A1E7QK21"/>
<dbReference type="RefSeq" id="WP_070065035.1">
    <property type="nucleotide sequence ID" value="NZ_MJMG01000006.1"/>
</dbReference>